<dbReference type="PROSITE" id="PS51462">
    <property type="entry name" value="NUDIX"/>
    <property type="match status" value="1"/>
</dbReference>
<evidence type="ECO:0000256" key="3">
    <source>
        <dbReference type="RuleBase" id="RU003476"/>
    </source>
</evidence>
<comment type="caution">
    <text evidence="5">The sequence shown here is derived from an EMBL/GenBank/DDBJ whole genome shotgun (WGS) entry which is preliminary data.</text>
</comment>
<accession>A0A150F5A7</accession>
<dbReference type="InterPro" id="IPR020084">
    <property type="entry name" value="NUDIX_hydrolase_CS"/>
</dbReference>
<comment type="similarity">
    <text evidence="3">Belongs to the Nudix hydrolase family.</text>
</comment>
<evidence type="ECO:0000259" key="4">
    <source>
        <dbReference type="PROSITE" id="PS51462"/>
    </source>
</evidence>
<keyword evidence="6" id="KW-1185">Reference proteome</keyword>
<proteinExistence type="inferred from homology"/>
<dbReference type="Pfam" id="PF00293">
    <property type="entry name" value="NUDIX"/>
    <property type="match status" value="1"/>
</dbReference>
<keyword evidence="2 3" id="KW-0378">Hydrolase</keyword>
<gene>
    <name evidence="5" type="ORF">AXI58_02345</name>
</gene>
<evidence type="ECO:0000313" key="6">
    <source>
        <dbReference type="Proteomes" id="UP000075430"/>
    </source>
</evidence>
<dbReference type="Gene3D" id="3.90.79.10">
    <property type="entry name" value="Nucleoside Triphosphate Pyrophosphohydrolase"/>
    <property type="match status" value="1"/>
</dbReference>
<dbReference type="STRING" id="1793963.AXI58_02345"/>
<dbReference type="InterPro" id="IPR015797">
    <property type="entry name" value="NUDIX_hydrolase-like_dom_sf"/>
</dbReference>
<dbReference type="PANTHER" id="PTHR43046:SF2">
    <property type="entry name" value="8-OXO-DGTP DIPHOSPHATASE-RELATED"/>
    <property type="match status" value="1"/>
</dbReference>
<evidence type="ECO:0000313" key="5">
    <source>
        <dbReference type="EMBL" id="KXZ15661.1"/>
    </source>
</evidence>
<organism evidence="5 6">
    <name type="scientific">Bacillus nakamurai</name>
    <dbReference type="NCBI Taxonomy" id="1793963"/>
    <lineage>
        <taxon>Bacteria</taxon>
        <taxon>Bacillati</taxon>
        <taxon>Bacillota</taxon>
        <taxon>Bacilli</taxon>
        <taxon>Bacillales</taxon>
        <taxon>Bacillaceae</taxon>
        <taxon>Bacillus</taxon>
    </lineage>
</organism>
<dbReference type="SUPFAM" id="SSF55811">
    <property type="entry name" value="Nudix"/>
    <property type="match status" value="1"/>
</dbReference>
<evidence type="ECO:0000256" key="2">
    <source>
        <dbReference type="ARBA" id="ARBA00022801"/>
    </source>
</evidence>
<reference evidence="6" key="1">
    <citation type="submission" date="2016-02" db="EMBL/GenBank/DDBJ databases">
        <authorList>
            <person name="Dunlap C."/>
        </authorList>
    </citation>
    <scope>NUCLEOTIDE SEQUENCE [LARGE SCALE GENOMIC DNA]</scope>
    <source>
        <strain evidence="6">NRRL B-41092</strain>
    </source>
</reference>
<dbReference type="InterPro" id="IPR020476">
    <property type="entry name" value="Nudix_hydrolase"/>
</dbReference>
<dbReference type="GO" id="GO:0016787">
    <property type="term" value="F:hydrolase activity"/>
    <property type="evidence" value="ECO:0007669"/>
    <property type="project" value="UniProtKB-KW"/>
</dbReference>
<sequence length="154" mass="17488">MLRNKKRDRRPSAAVFFCKNDGRDILLVKRKDLPLWDLPGGGITEGETPETAAVREAYEETGYTIAILRKAGEYERPAFHDTQHVFIGTVIGGTPLIHGPETADLRWFRPNRLPLFMVPNRKRQVKDGLNGAADIKITLKDRNLLSILDLLRKK</sequence>
<dbReference type="CDD" id="cd02883">
    <property type="entry name" value="NUDIX_Hydrolase"/>
    <property type="match status" value="1"/>
</dbReference>
<dbReference type="PROSITE" id="PS00893">
    <property type="entry name" value="NUDIX_BOX"/>
    <property type="match status" value="1"/>
</dbReference>
<dbReference type="EMBL" id="LSBA01000034">
    <property type="protein sequence ID" value="KXZ15661.1"/>
    <property type="molecule type" value="Genomic_DNA"/>
</dbReference>
<dbReference type="AlphaFoldDB" id="A0A150F5A7"/>
<dbReference type="OrthoDB" id="9804563at2"/>
<name>A0A150F5A7_9BACI</name>
<protein>
    <submittedName>
        <fullName evidence="5">DNA mismatch repair protein MutT</fullName>
    </submittedName>
</protein>
<dbReference type="Proteomes" id="UP000075430">
    <property type="component" value="Unassembled WGS sequence"/>
</dbReference>
<feature type="domain" description="Nudix hydrolase" evidence="4">
    <location>
        <begin position="8"/>
        <end position="131"/>
    </location>
</feature>
<dbReference type="InterPro" id="IPR000086">
    <property type="entry name" value="NUDIX_hydrolase_dom"/>
</dbReference>
<dbReference type="PANTHER" id="PTHR43046">
    <property type="entry name" value="GDP-MANNOSE MANNOSYL HYDROLASE"/>
    <property type="match status" value="1"/>
</dbReference>
<dbReference type="PRINTS" id="PR00502">
    <property type="entry name" value="NUDIXFAMILY"/>
</dbReference>
<dbReference type="RefSeq" id="WP_061522850.1">
    <property type="nucleotide sequence ID" value="NZ_JARLZY010000024.1"/>
</dbReference>
<comment type="cofactor">
    <cofactor evidence="1">
        <name>Mg(2+)</name>
        <dbReference type="ChEBI" id="CHEBI:18420"/>
    </cofactor>
</comment>
<evidence type="ECO:0000256" key="1">
    <source>
        <dbReference type="ARBA" id="ARBA00001946"/>
    </source>
</evidence>